<dbReference type="PANTHER" id="PTHR12820">
    <property type="entry name" value="VACUOLAR SORTING PROTEIN 53"/>
    <property type="match status" value="1"/>
</dbReference>
<evidence type="ECO:0000259" key="1">
    <source>
        <dbReference type="Pfam" id="PF04100"/>
    </source>
</evidence>
<dbReference type="PANTHER" id="PTHR12820:SF0">
    <property type="entry name" value="VACUOLAR PROTEIN SORTING-ASSOCIATED PROTEIN 53 HOMOLOG"/>
    <property type="match status" value="1"/>
</dbReference>
<name>A0A699WHS0_TANCI</name>
<sequence length="109" mass="12677">MMKTYDVEHAAIFPTYWRVNELLANSYCEGTREDFKGILQRSMRRGDGQTLDVDLLLSCLQETLDFEHSLERRFSNESRSSMDTIVSKDERPHGFSQAISEAFEPYMSL</sequence>
<evidence type="ECO:0000313" key="2">
    <source>
        <dbReference type="EMBL" id="GFD46523.1"/>
    </source>
</evidence>
<protein>
    <recommendedName>
        <fullName evidence="1">Vps53 N-terminal domain-containing protein</fullName>
    </recommendedName>
</protein>
<dbReference type="InterPro" id="IPR039766">
    <property type="entry name" value="Vps53"/>
</dbReference>
<gene>
    <name evidence="2" type="ORF">Tci_918492</name>
</gene>
<dbReference type="AlphaFoldDB" id="A0A699WHS0"/>
<reference evidence="2" key="1">
    <citation type="journal article" date="2019" name="Sci. Rep.">
        <title>Draft genome of Tanacetum cinerariifolium, the natural source of mosquito coil.</title>
        <authorList>
            <person name="Yamashiro T."/>
            <person name="Shiraishi A."/>
            <person name="Satake H."/>
            <person name="Nakayama K."/>
        </authorList>
    </citation>
    <scope>NUCLEOTIDE SEQUENCE</scope>
</reference>
<comment type="caution">
    <text evidence="2">The sequence shown here is derived from an EMBL/GenBank/DDBJ whole genome shotgun (WGS) entry which is preliminary data.</text>
</comment>
<feature type="domain" description="Vps53 N-terminal" evidence="1">
    <location>
        <begin position="2"/>
        <end position="108"/>
    </location>
</feature>
<accession>A0A699WHS0</accession>
<dbReference type="GO" id="GO:0042147">
    <property type="term" value="P:retrograde transport, endosome to Golgi"/>
    <property type="evidence" value="ECO:0007669"/>
    <property type="project" value="InterPro"/>
</dbReference>
<dbReference type="GO" id="GO:0005829">
    <property type="term" value="C:cytosol"/>
    <property type="evidence" value="ECO:0007669"/>
    <property type="project" value="GOC"/>
</dbReference>
<organism evidence="2">
    <name type="scientific">Tanacetum cinerariifolium</name>
    <name type="common">Dalmatian daisy</name>
    <name type="synonym">Chrysanthemum cinerariifolium</name>
    <dbReference type="NCBI Taxonomy" id="118510"/>
    <lineage>
        <taxon>Eukaryota</taxon>
        <taxon>Viridiplantae</taxon>
        <taxon>Streptophyta</taxon>
        <taxon>Embryophyta</taxon>
        <taxon>Tracheophyta</taxon>
        <taxon>Spermatophyta</taxon>
        <taxon>Magnoliopsida</taxon>
        <taxon>eudicotyledons</taxon>
        <taxon>Gunneridae</taxon>
        <taxon>Pentapetalae</taxon>
        <taxon>asterids</taxon>
        <taxon>campanulids</taxon>
        <taxon>Asterales</taxon>
        <taxon>Asteraceae</taxon>
        <taxon>Asteroideae</taxon>
        <taxon>Anthemideae</taxon>
        <taxon>Anthemidinae</taxon>
        <taxon>Tanacetum</taxon>
    </lineage>
</organism>
<feature type="non-terminal residue" evidence="2">
    <location>
        <position position="109"/>
    </location>
</feature>
<dbReference type="InterPro" id="IPR007234">
    <property type="entry name" value="Vps53_N"/>
</dbReference>
<dbReference type="GO" id="GO:0000938">
    <property type="term" value="C:GARP complex"/>
    <property type="evidence" value="ECO:0007669"/>
    <property type="project" value="InterPro"/>
</dbReference>
<dbReference type="EMBL" id="BKCJ011676269">
    <property type="protein sequence ID" value="GFD46523.1"/>
    <property type="molecule type" value="Genomic_DNA"/>
</dbReference>
<proteinExistence type="predicted"/>
<dbReference type="Pfam" id="PF04100">
    <property type="entry name" value="Vps53_N"/>
    <property type="match status" value="1"/>
</dbReference>